<evidence type="ECO:0000256" key="5">
    <source>
        <dbReference type="SAM" id="SignalP"/>
    </source>
</evidence>
<proteinExistence type="predicted"/>
<evidence type="ECO:0000256" key="3">
    <source>
        <dbReference type="ARBA" id="ARBA00023157"/>
    </source>
</evidence>
<keyword evidence="2" id="KW-0964">Secreted</keyword>
<feature type="chain" id="PRO_5019819345" evidence="5">
    <location>
        <begin position="22"/>
        <end position="209"/>
    </location>
</feature>
<dbReference type="Gene3D" id="3.90.215.10">
    <property type="entry name" value="Gamma Fibrinogen, chain A, domain 1"/>
    <property type="match status" value="1"/>
</dbReference>
<dbReference type="PANTHER" id="PTHR47221">
    <property type="entry name" value="FIBRINOGEN ALPHA CHAIN"/>
    <property type="match status" value="1"/>
</dbReference>
<feature type="domain" description="Fibrinogen C-terminal" evidence="6">
    <location>
        <begin position="63"/>
        <end position="209"/>
    </location>
</feature>
<name>A0A482Z7Q0_CORTR</name>
<reference evidence="7" key="1">
    <citation type="submission" date="2017-03" db="EMBL/GenBank/DDBJ databases">
        <authorList>
            <person name="QRISCLOUD D."/>
        </authorList>
    </citation>
    <scope>NUCLEOTIDE SEQUENCE</scope>
</reference>
<sequence>MAFHIAFLLVTALMTIRSAACCSKQTCALSVTSQETDEMKSKLAEIINLSNEVAQSLKDAEQKTCNNRPEDCEAVYKCGGSTTSGVYSVWPRSRVVTTSIQVYCDMTTDGGGWTVIQRRGNFGRPIDYFYKDWKSYKEGFGEITQDFWMGNDLIYAFTNQMPYSLRFELMDLDGESRWALYDTFWIDSERHNYNLTVQGYSGNAGDSFT</sequence>
<dbReference type="PANTHER" id="PTHR47221:SF5">
    <property type="entry name" value="FIBRINOGEN C-TERMINAL DOMAIN-CONTAINING PROTEIN"/>
    <property type="match status" value="1"/>
</dbReference>
<evidence type="ECO:0000313" key="7">
    <source>
        <dbReference type="EMBL" id="SMD29484.1"/>
    </source>
</evidence>
<organism evidence="7">
    <name type="scientific">Coremiocnemis tropix</name>
    <name type="common">Australian tarantula spider</name>
    <dbReference type="NCBI Taxonomy" id="1904443"/>
    <lineage>
        <taxon>Eukaryota</taxon>
        <taxon>Metazoa</taxon>
        <taxon>Ecdysozoa</taxon>
        <taxon>Arthropoda</taxon>
        <taxon>Chelicerata</taxon>
        <taxon>Arachnida</taxon>
        <taxon>Araneae</taxon>
        <taxon>Mygalomorphae</taxon>
        <taxon>Avicularoidea</taxon>
        <taxon>Theraphosidae</taxon>
        <taxon>Coremiocnemis</taxon>
    </lineage>
</organism>
<dbReference type="PROSITE" id="PS51406">
    <property type="entry name" value="FIBRINOGEN_C_2"/>
    <property type="match status" value="1"/>
</dbReference>
<keyword evidence="5" id="KW-0732">Signal</keyword>
<evidence type="ECO:0000256" key="4">
    <source>
        <dbReference type="ARBA" id="ARBA00023180"/>
    </source>
</evidence>
<dbReference type="InterPro" id="IPR036056">
    <property type="entry name" value="Fibrinogen-like_C"/>
</dbReference>
<evidence type="ECO:0000259" key="6">
    <source>
        <dbReference type="PROSITE" id="PS51406"/>
    </source>
</evidence>
<dbReference type="InterPro" id="IPR037579">
    <property type="entry name" value="FIB_ANG-like"/>
</dbReference>
<dbReference type="InterPro" id="IPR002181">
    <property type="entry name" value="Fibrinogen_a/b/g_C_dom"/>
</dbReference>
<feature type="signal peptide" evidence="5">
    <location>
        <begin position="1"/>
        <end position="21"/>
    </location>
</feature>
<keyword evidence="4" id="KW-0325">Glycoprotein</keyword>
<protein>
    <submittedName>
        <fullName evidence="7">U16-Theraphotoxin-Ct1a_1</fullName>
    </submittedName>
</protein>
<dbReference type="SUPFAM" id="SSF56496">
    <property type="entry name" value="Fibrinogen C-terminal domain-like"/>
    <property type="match status" value="1"/>
</dbReference>
<dbReference type="InterPro" id="IPR014716">
    <property type="entry name" value="Fibrinogen_a/b/g_C_1"/>
</dbReference>
<comment type="subcellular location">
    <subcellularLocation>
        <location evidence="1">Secreted</location>
    </subcellularLocation>
</comment>
<dbReference type="GO" id="GO:0030674">
    <property type="term" value="F:protein-macromolecule adaptor activity"/>
    <property type="evidence" value="ECO:0007669"/>
    <property type="project" value="TreeGrafter"/>
</dbReference>
<dbReference type="GO" id="GO:0005577">
    <property type="term" value="C:fibrinogen complex"/>
    <property type="evidence" value="ECO:0007669"/>
    <property type="project" value="TreeGrafter"/>
</dbReference>
<dbReference type="NCBIfam" id="NF040941">
    <property type="entry name" value="GGGWT_bact"/>
    <property type="match status" value="1"/>
</dbReference>
<keyword evidence="3" id="KW-1015">Disulfide bond</keyword>
<dbReference type="EMBL" id="HAGN01000062">
    <property type="protein sequence ID" value="SMD29484.1"/>
    <property type="molecule type" value="Transcribed_RNA"/>
</dbReference>
<reference evidence="7" key="2">
    <citation type="submission" date="2019-04" db="EMBL/GenBank/DDBJ databases">
        <title>Unravelling the molecular evolution of spider venoms.</title>
        <authorList>
            <person name="Pineda S."/>
        </authorList>
    </citation>
    <scope>NUCLEOTIDE SEQUENCE</scope>
</reference>
<accession>A0A482Z7Q0</accession>
<dbReference type="GO" id="GO:0034116">
    <property type="term" value="P:positive regulation of heterotypic cell-cell adhesion"/>
    <property type="evidence" value="ECO:0007669"/>
    <property type="project" value="TreeGrafter"/>
</dbReference>
<dbReference type="SMART" id="SM00186">
    <property type="entry name" value="FBG"/>
    <property type="match status" value="1"/>
</dbReference>
<evidence type="ECO:0000256" key="2">
    <source>
        <dbReference type="ARBA" id="ARBA00022525"/>
    </source>
</evidence>
<dbReference type="GO" id="GO:0005201">
    <property type="term" value="F:extracellular matrix structural constituent"/>
    <property type="evidence" value="ECO:0007669"/>
    <property type="project" value="TreeGrafter"/>
</dbReference>
<dbReference type="AlphaFoldDB" id="A0A482Z7Q0"/>
<dbReference type="Pfam" id="PF00147">
    <property type="entry name" value="Fibrinogen_C"/>
    <property type="match status" value="1"/>
</dbReference>
<evidence type="ECO:0000256" key="1">
    <source>
        <dbReference type="ARBA" id="ARBA00004613"/>
    </source>
</evidence>